<feature type="compositionally biased region" description="Basic and acidic residues" evidence="1">
    <location>
        <begin position="24"/>
        <end position="41"/>
    </location>
</feature>
<proteinExistence type="predicted"/>
<gene>
    <name evidence="2" type="ordered locus">PCC7424_0771</name>
</gene>
<dbReference type="Proteomes" id="UP000002384">
    <property type="component" value="Chromosome"/>
</dbReference>
<evidence type="ECO:0000313" key="3">
    <source>
        <dbReference type="Proteomes" id="UP000002384"/>
    </source>
</evidence>
<organism evidence="2 3">
    <name type="scientific">Gloeothece citriformis (strain PCC 7424)</name>
    <name type="common">Cyanothece sp. (strain PCC 7424)</name>
    <dbReference type="NCBI Taxonomy" id="65393"/>
    <lineage>
        <taxon>Bacteria</taxon>
        <taxon>Bacillati</taxon>
        <taxon>Cyanobacteriota</taxon>
        <taxon>Cyanophyceae</taxon>
        <taxon>Oscillatoriophycideae</taxon>
        <taxon>Chroococcales</taxon>
        <taxon>Aphanothecaceae</taxon>
        <taxon>Gloeothece</taxon>
        <taxon>Gloeothece citriformis</taxon>
    </lineage>
</organism>
<dbReference type="KEGG" id="cyc:PCC7424_0771"/>
<dbReference type="RefSeq" id="WP_012598174.1">
    <property type="nucleotide sequence ID" value="NC_011729.1"/>
</dbReference>
<evidence type="ECO:0000313" key="2">
    <source>
        <dbReference type="EMBL" id="ACK69227.1"/>
    </source>
</evidence>
<feature type="region of interest" description="Disordered" evidence="1">
    <location>
        <begin position="124"/>
        <end position="163"/>
    </location>
</feature>
<reference evidence="3" key="1">
    <citation type="journal article" date="2011" name="MBio">
        <title>Novel metabolic attributes of the genus Cyanothece, comprising a group of unicellular nitrogen-fixing Cyanobacteria.</title>
        <authorList>
            <person name="Bandyopadhyay A."/>
            <person name="Elvitigala T."/>
            <person name="Welsh E."/>
            <person name="Stockel J."/>
            <person name="Liberton M."/>
            <person name="Min H."/>
            <person name="Sherman L.A."/>
            <person name="Pakrasi H.B."/>
        </authorList>
    </citation>
    <scope>NUCLEOTIDE SEQUENCE [LARGE SCALE GENOMIC DNA]</scope>
    <source>
        <strain evidence="3">PCC 7424</strain>
    </source>
</reference>
<dbReference type="STRING" id="65393.PCC7424_0771"/>
<dbReference type="EMBL" id="CP001291">
    <property type="protein sequence ID" value="ACK69227.1"/>
    <property type="molecule type" value="Genomic_DNA"/>
</dbReference>
<keyword evidence="3" id="KW-1185">Reference proteome</keyword>
<accession>B7KG34</accession>
<protein>
    <submittedName>
        <fullName evidence="2">Uncharacterized protein</fullName>
    </submittedName>
</protein>
<sequence length="375" mass="41084">MERVEVQKVPSSTSPVTSQIKRVQSHDHSEEPEGELQQDKTFDLGEQLERSARLSHNLANISVTTPNSSTPNGVAIQSKTEMSIQPLWRNISSISGSATQNSQLFRQKITQFQQENTTSKIAAKQQQLHHNPKSTPVTLKDSSSTIRRCASNPSFSPSLGRKNTNLKGTYGEFKVEHGLDKAPTKSEYGEYYIKIEMTPNDKTGSSEIGFLQTARRGTSAGNWSTKASDAGMTKERAERTTKSGWRVDRADPGKDKTPLYGMTKNKSGKVVSRGNAQTGKFKGSNPWMWDTPGVLDPTAMQFVATAIDVSTGTSFGAVLWGFEYDSSSSHYQEQTPTLLSSGNALLKQRDEAIDKWNKSVATPGSGIDQAPTITE</sequence>
<evidence type="ECO:0000256" key="1">
    <source>
        <dbReference type="SAM" id="MobiDB-lite"/>
    </source>
</evidence>
<name>B7KG34_GLOC7</name>
<feature type="region of interest" description="Disordered" evidence="1">
    <location>
        <begin position="1"/>
        <end position="41"/>
    </location>
</feature>
<feature type="compositionally biased region" description="Polar residues" evidence="1">
    <location>
        <begin position="9"/>
        <end position="22"/>
    </location>
</feature>
<dbReference type="HOGENOM" id="CLU_737160_0_0_3"/>
<dbReference type="AlphaFoldDB" id="B7KG34"/>